<feature type="compositionally biased region" description="Acidic residues" evidence="1">
    <location>
        <begin position="165"/>
        <end position="177"/>
    </location>
</feature>
<feature type="compositionally biased region" description="Basic and acidic residues" evidence="1">
    <location>
        <begin position="178"/>
        <end position="193"/>
    </location>
</feature>
<accession>A0A813EC14</accession>
<dbReference type="AlphaFoldDB" id="A0A813EC14"/>
<feature type="compositionally biased region" description="Low complexity" evidence="1">
    <location>
        <begin position="128"/>
        <end position="144"/>
    </location>
</feature>
<feature type="region of interest" description="Disordered" evidence="1">
    <location>
        <begin position="128"/>
        <end position="193"/>
    </location>
</feature>
<name>A0A813EC14_POLGL</name>
<comment type="caution">
    <text evidence="2">The sequence shown here is derived from an EMBL/GenBank/DDBJ whole genome shotgun (WGS) entry which is preliminary data.</text>
</comment>
<reference evidence="2" key="1">
    <citation type="submission" date="2021-02" db="EMBL/GenBank/DDBJ databases">
        <authorList>
            <person name="Dougan E. K."/>
            <person name="Rhodes N."/>
            <person name="Thang M."/>
            <person name="Chan C."/>
        </authorList>
    </citation>
    <scope>NUCLEOTIDE SEQUENCE</scope>
</reference>
<proteinExistence type="predicted"/>
<keyword evidence="3" id="KW-1185">Reference proteome</keyword>
<dbReference type="EMBL" id="CAJNNV010009991">
    <property type="protein sequence ID" value="CAE8598059.1"/>
    <property type="molecule type" value="Genomic_DNA"/>
</dbReference>
<evidence type="ECO:0000313" key="3">
    <source>
        <dbReference type="Proteomes" id="UP000654075"/>
    </source>
</evidence>
<organism evidence="2 3">
    <name type="scientific">Polarella glacialis</name>
    <name type="common">Dinoflagellate</name>
    <dbReference type="NCBI Taxonomy" id="89957"/>
    <lineage>
        <taxon>Eukaryota</taxon>
        <taxon>Sar</taxon>
        <taxon>Alveolata</taxon>
        <taxon>Dinophyceae</taxon>
        <taxon>Suessiales</taxon>
        <taxon>Suessiaceae</taxon>
        <taxon>Polarella</taxon>
    </lineage>
</organism>
<gene>
    <name evidence="2" type="ORF">PGLA1383_LOCUS16473</name>
</gene>
<evidence type="ECO:0000256" key="1">
    <source>
        <dbReference type="SAM" id="MobiDB-lite"/>
    </source>
</evidence>
<evidence type="ECO:0000313" key="2">
    <source>
        <dbReference type="EMBL" id="CAE8598059.1"/>
    </source>
</evidence>
<dbReference type="Proteomes" id="UP000654075">
    <property type="component" value="Unassembled WGS sequence"/>
</dbReference>
<sequence>MRKHHETEVEELQQVFQVSASGDSGLIGEKDLPALLLSMGYHCASPEVMKEAVRAVQFAKHCGNGFQNCYRQVLDYDSEAQQGLAFDDLYLIMAFFREGCGYMRAELDEAQAAFSRHAVSCHVRLNINNNNNNNNSNKNNDNNNVAAERGDARGTPRPRPCIQAEDSDSEEDDEEQDEDRHWSEKPPNETNLR</sequence>
<protein>
    <submittedName>
        <fullName evidence="2">Uncharacterized protein</fullName>
    </submittedName>
</protein>